<reference evidence="7" key="1">
    <citation type="submission" date="2022-08" db="EMBL/GenBank/DDBJ databases">
        <authorList>
            <person name="Deng Y."/>
            <person name="Han X.-F."/>
            <person name="Zhang Y.-Q."/>
        </authorList>
    </citation>
    <scope>NUCLEOTIDE SEQUENCE</scope>
    <source>
        <strain evidence="7">CPCC 203407</strain>
    </source>
</reference>
<evidence type="ECO:0000313" key="7">
    <source>
        <dbReference type="EMBL" id="MCS5728045.1"/>
    </source>
</evidence>
<feature type="domain" description="RNA polymerase sigma-70 region 2" evidence="5">
    <location>
        <begin position="28"/>
        <end position="95"/>
    </location>
</feature>
<dbReference type="GO" id="GO:0006352">
    <property type="term" value="P:DNA-templated transcription initiation"/>
    <property type="evidence" value="ECO:0007669"/>
    <property type="project" value="InterPro"/>
</dbReference>
<dbReference type="NCBIfam" id="TIGR02937">
    <property type="entry name" value="sigma70-ECF"/>
    <property type="match status" value="1"/>
</dbReference>
<dbReference type="SUPFAM" id="SSF88946">
    <property type="entry name" value="Sigma2 domain of RNA polymerase sigma factors"/>
    <property type="match status" value="1"/>
</dbReference>
<dbReference type="InterPro" id="IPR013325">
    <property type="entry name" value="RNA_pol_sigma_r2"/>
</dbReference>
<comment type="similarity">
    <text evidence="1">Belongs to the sigma-70 factor family. ECF subfamily.</text>
</comment>
<dbReference type="InterPro" id="IPR013324">
    <property type="entry name" value="RNA_pol_sigma_r3/r4-like"/>
</dbReference>
<evidence type="ECO:0000256" key="4">
    <source>
        <dbReference type="ARBA" id="ARBA00023163"/>
    </source>
</evidence>
<evidence type="ECO:0000313" key="8">
    <source>
        <dbReference type="Proteomes" id="UP001165587"/>
    </source>
</evidence>
<dbReference type="GO" id="GO:0003677">
    <property type="term" value="F:DNA binding"/>
    <property type="evidence" value="ECO:0007669"/>
    <property type="project" value="InterPro"/>
</dbReference>
<dbReference type="InterPro" id="IPR014284">
    <property type="entry name" value="RNA_pol_sigma-70_dom"/>
</dbReference>
<proteinExistence type="inferred from homology"/>
<accession>A0AA42BUZ3</accession>
<evidence type="ECO:0000256" key="2">
    <source>
        <dbReference type="ARBA" id="ARBA00023015"/>
    </source>
</evidence>
<dbReference type="CDD" id="cd06171">
    <property type="entry name" value="Sigma70_r4"/>
    <property type="match status" value="1"/>
</dbReference>
<dbReference type="Gene3D" id="1.10.1740.10">
    <property type="match status" value="1"/>
</dbReference>
<dbReference type="GO" id="GO:0016987">
    <property type="term" value="F:sigma factor activity"/>
    <property type="evidence" value="ECO:0007669"/>
    <property type="project" value="UniProtKB-KW"/>
</dbReference>
<dbReference type="AlphaFoldDB" id="A0AA42BUZ3"/>
<dbReference type="Pfam" id="PF08281">
    <property type="entry name" value="Sigma70_r4_2"/>
    <property type="match status" value="1"/>
</dbReference>
<comment type="caution">
    <text evidence="7">The sequence shown here is derived from an EMBL/GenBank/DDBJ whole genome shotgun (WGS) entry which is preliminary data.</text>
</comment>
<gene>
    <name evidence="7" type="ORF">N1028_19275</name>
</gene>
<dbReference type="RefSeq" id="WP_259531152.1">
    <property type="nucleotide sequence ID" value="NZ_JANLCK010000019.1"/>
</dbReference>
<dbReference type="InterPro" id="IPR039425">
    <property type="entry name" value="RNA_pol_sigma-70-like"/>
</dbReference>
<sequence>MTTTTTDDEAARWDSARAGDPESFGVIFDLHRNRVFHQAQRMSPTIHDAEDVTAATFLEAWRRRESVRVVDGSVIGWLLVTANYLARNLDRSRRRYGTLLEQMREPEHGADPADEVADRLDTHVMTVRVRDAFARLSKRDQDIITLCLVQQLSTADAATVLSVPLGTVKSRLSRAKQRLARDVLATLDSETAHTGGAR</sequence>
<keyword evidence="3" id="KW-0731">Sigma factor</keyword>
<keyword evidence="2" id="KW-0805">Transcription regulation</keyword>
<dbReference type="InterPro" id="IPR036388">
    <property type="entry name" value="WH-like_DNA-bd_sf"/>
</dbReference>
<keyword evidence="4" id="KW-0804">Transcription</keyword>
<dbReference type="EMBL" id="JANLCK010000019">
    <property type="protein sequence ID" value="MCS5728045.1"/>
    <property type="molecule type" value="Genomic_DNA"/>
</dbReference>
<dbReference type="Gene3D" id="1.10.10.10">
    <property type="entry name" value="Winged helix-like DNA-binding domain superfamily/Winged helix DNA-binding domain"/>
    <property type="match status" value="1"/>
</dbReference>
<feature type="domain" description="RNA polymerase sigma factor 70 region 4 type 2" evidence="6">
    <location>
        <begin position="129"/>
        <end position="179"/>
    </location>
</feature>
<name>A0AA42BUZ3_9MICO</name>
<protein>
    <submittedName>
        <fullName evidence="7">RNA polymerase sigma factor</fullName>
    </submittedName>
</protein>
<evidence type="ECO:0000259" key="5">
    <source>
        <dbReference type="Pfam" id="PF04542"/>
    </source>
</evidence>
<dbReference type="Proteomes" id="UP001165587">
    <property type="component" value="Unassembled WGS sequence"/>
</dbReference>
<evidence type="ECO:0000256" key="1">
    <source>
        <dbReference type="ARBA" id="ARBA00010641"/>
    </source>
</evidence>
<evidence type="ECO:0000256" key="3">
    <source>
        <dbReference type="ARBA" id="ARBA00023082"/>
    </source>
</evidence>
<dbReference type="Pfam" id="PF04542">
    <property type="entry name" value="Sigma70_r2"/>
    <property type="match status" value="1"/>
</dbReference>
<dbReference type="InterPro" id="IPR007627">
    <property type="entry name" value="RNA_pol_sigma70_r2"/>
</dbReference>
<keyword evidence="8" id="KW-1185">Reference proteome</keyword>
<evidence type="ECO:0000259" key="6">
    <source>
        <dbReference type="Pfam" id="PF08281"/>
    </source>
</evidence>
<dbReference type="InterPro" id="IPR013249">
    <property type="entry name" value="RNA_pol_sigma70_r4_t2"/>
</dbReference>
<dbReference type="SUPFAM" id="SSF88659">
    <property type="entry name" value="Sigma3 and sigma4 domains of RNA polymerase sigma factors"/>
    <property type="match status" value="1"/>
</dbReference>
<organism evidence="7 8">
    <name type="scientific">Herbiconiux oxytropis</name>
    <dbReference type="NCBI Taxonomy" id="2970915"/>
    <lineage>
        <taxon>Bacteria</taxon>
        <taxon>Bacillati</taxon>
        <taxon>Actinomycetota</taxon>
        <taxon>Actinomycetes</taxon>
        <taxon>Micrococcales</taxon>
        <taxon>Microbacteriaceae</taxon>
        <taxon>Herbiconiux</taxon>
    </lineage>
</organism>
<dbReference type="PANTHER" id="PTHR43133">
    <property type="entry name" value="RNA POLYMERASE ECF-TYPE SIGMA FACTO"/>
    <property type="match status" value="1"/>
</dbReference>
<dbReference type="PANTHER" id="PTHR43133:SF25">
    <property type="entry name" value="RNA POLYMERASE SIGMA FACTOR RFAY-RELATED"/>
    <property type="match status" value="1"/>
</dbReference>